<evidence type="ECO:0000256" key="8">
    <source>
        <dbReference type="ARBA" id="ARBA00022842"/>
    </source>
</evidence>
<dbReference type="Pfam" id="PF22689">
    <property type="entry name" value="FGAR-AT_PurM_N-like"/>
    <property type="match status" value="1"/>
</dbReference>
<evidence type="ECO:0000256" key="3">
    <source>
        <dbReference type="ARBA" id="ARBA00022598"/>
    </source>
</evidence>
<comment type="pathway">
    <text evidence="1 10">Purine metabolism; IMP biosynthesis via de novo pathway; 5-amino-1-(5-phospho-D-ribosyl)imidazole from N(2)-formyl-N(1)-(5-phospho-D-ribosyl)glycinamide: step 1/2.</text>
</comment>
<evidence type="ECO:0000256" key="6">
    <source>
        <dbReference type="ARBA" id="ARBA00022755"/>
    </source>
</evidence>
<gene>
    <name evidence="10 16" type="primary">purL</name>
    <name evidence="16" type="synonym">purI</name>
    <name evidence="16" type="ORF">N4T19_00900</name>
</gene>
<dbReference type="InterPro" id="IPR036604">
    <property type="entry name" value="PurS-like_sf"/>
</dbReference>
<evidence type="ECO:0000256" key="7">
    <source>
        <dbReference type="ARBA" id="ARBA00022840"/>
    </source>
</evidence>
<dbReference type="Gene3D" id="3.30.1330.10">
    <property type="entry name" value="PurM-like, N-terminal domain"/>
    <property type="match status" value="2"/>
</dbReference>
<dbReference type="CDD" id="cd02204">
    <property type="entry name" value="PurL_repeat2"/>
    <property type="match status" value="1"/>
</dbReference>
<feature type="binding site" evidence="10">
    <location>
        <position position="726"/>
    </location>
    <ligand>
        <name>Mg(2+)</name>
        <dbReference type="ChEBI" id="CHEBI:18420"/>
    </ligand>
</feature>
<dbReference type="Pfam" id="PF13507">
    <property type="entry name" value="GATase_5"/>
    <property type="match status" value="1"/>
</dbReference>
<feature type="binding site" evidence="10">
    <location>
        <position position="687"/>
    </location>
    <ligand>
        <name>Mg(2+)</name>
        <dbReference type="ChEBI" id="CHEBI:18420"/>
    </ligand>
</feature>
<feature type="active site" evidence="10">
    <location>
        <position position="1303"/>
    </location>
</feature>
<comment type="similarity">
    <text evidence="2 10">In the N-terminal section; belongs to the FGAMS family.</text>
</comment>
<organism evidence="16 17">
    <name type="scientific">Comamonas squillarum</name>
    <dbReference type="NCBI Taxonomy" id="2977320"/>
    <lineage>
        <taxon>Bacteria</taxon>
        <taxon>Pseudomonadati</taxon>
        <taxon>Pseudomonadota</taxon>
        <taxon>Betaproteobacteria</taxon>
        <taxon>Burkholderiales</taxon>
        <taxon>Comamonadaceae</taxon>
        <taxon>Comamonas</taxon>
    </lineage>
</organism>
<dbReference type="SUPFAM" id="SSF109736">
    <property type="entry name" value="FGAM synthase PurL, linker domain"/>
    <property type="match status" value="1"/>
</dbReference>
<dbReference type="SUPFAM" id="SSF55326">
    <property type="entry name" value="PurM N-terminal domain-like"/>
    <property type="match status" value="2"/>
</dbReference>
<feature type="binding site" evidence="10">
    <location>
        <position position="686"/>
    </location>
    <ligand>
        <name>ATP</name>
        <dbReference type="ChEBI" id="CHEBI:30616"/>
    </ligand>
</feature>
<feature type="domain" description="Phosphoribosylformylglycinamidine synthase N-terminal" evidence="14">
    <location>
        <begin position="39"/>
        <end position="159"/>
    </location>
</feature>
<comment type="caution">
    <text evidence="10">Lacks conserved residue(s) required for the propagation of feature annotation.</text>
</comment>
<dbReference type="CDD" id="cd01740">
    <property type="entry name" value="GATase1_FGAR_AT"/>
    <property type="match status" value="1"/>
</dbReference>
<feature type="binding site" evidence="10">
    <location>
        <begin position="394"/>
        <end position="396"/>
    </location>
    <ligand>
        <name>ATP</name>
        <dbReference type="ChEBI" id="CHEBI:30616"/>
    </ligand>
</feature>
<keyword evidence="8 10" id="KW-0460">Magnesium</keyword>
<dbReference type="Pfam" id="PF18072">
    <property type="entry name" value="FGAR-AT_linker"/>
    <property type="match status" value="1"/>
</dbReference>
<dbReference type="InterPro" id="IPR040707">
    <property type="entry name" value="FGAR-AT_N"/>
</dbReference>
<protein>
    <recommendedName>
        <fullName evidence="10">Phosphoribosylformylglycinamidine synthase</fullName>
        <shortName evidence="10">FGAM synthase</shortName>
        <shortName evidence="10">FGAMS</shortName>
        <ecNumber evidence="10">6.3.5.3</ecNumber>
    </recommendedName>
    <alternativeName>
        <fullName evidence="10">Formylglycinamide ribonucleotide amidotransferase</fullName>
        <shortName evidence="10">FGAR amidotransferase</shortName>
        <shortName evidence="10">FGAR-AT</shortName>
    </alternativeName>
</protein>
<evidence type="ECO:0000256" key="2">
    <source>
        <dbReference type="ARBA" id="ARBA00008608"/>
    </source>
</evidence>
<comment type="catalytic activity">
    <reaction evidence="10">
        <text>N(2)-formyl-N(1)-(5-phospho-beta-D-ribosyl)glycinamide + L-glutamine + ATP + H2O = 2-formamido-N(1)-(5-O-phospho-beta-D-ribosyl)acetamidine + L-glutamate + ADP + phosphate + H(+)</text>
        <dbReference type="Rhea" id="RHEA:17129"/>
        <dbReference type="ChEBI" id="CHEBI:15377"/>
        <dbReference type="ChEBI" id="CHEBI:15378"/>
        <dbReference type="ChEBI" id="CHEBI:29985"/>
        <dbReference type="ChEBI" id="CHEBI:30616"/>
        <dbReference type="ChEBI" id="CHEBI:43474"/>
        <dbReference type="ChEBI" id="CHEBI:58359"/>
        <dbReference type="ChEBI" id="CHEBI:147286"/>
        <dbReference type="ChEBI" id="CHEBI:147287"/>
        <dbReference type="ChEBI" id="CHEBI:456216"/>
        <dbReference type="EC" id="6.3.5.3"/>
    </reaction>
</comment>
<comment type="function">
    <text evidence="10">Phosphoribosylformylglycinamidine synthase involved in the purines biosynthetic pathway. Catalyzes the ATP-dependent conversion of formylglycinamide ribonucleotide (FGAR) and glutamine to yield formylglycinamidine ribonucleotide (FGAM) and glutamate.</text>
</comment>
<dbReference type="RefSeq" id="WP_260719197.1">
    <property type="nucleotide sequence ID" value="NZ_CP104377.1"/>
</dbReference>
<dbReference type="NCBIfam" id="TIGR01735">
    <property type="entry name" value="FGAM_synt"/>
    <property type="match status" value="1"/>
</dbReference>
<dbReference type="InterPro" id="IPR036921">
    <property type="entry name" value="PurM-like_N_sf"/>
</dbReference>
<dbReference type="SUPFAM" id="SSF82697">
    <property type="entry name" value="PurS-like"/>
    <property type="match status" value="1"/>
</dbReference>
<keyword evidence="10" id="KW-0963">Cytoplasm</keyword>
<keyword evidence="5 10" id="KW-0547">Nucleotide-binding</keyword>
<keyword evidence="17" id="KW-1185">Reference proteome</keyword>
<dbReference type="CDD" id="cd02203">
    <property type="entry name" value="PurL_repeat1"/>
    <property type="match status" value="1"/>
</dbReference>
<evidence type="ECO:0000313" key="17">
    <source>
        <dbReference type="Proteomes" id="UP001058290"/>
    </source>
</evidence>
<comment type="subcellular location">
    <subcellularLocation>
        <location evidence="10">Cytoplasm</location>
    </subcellularLocation>
</comment>
<dbReference type="PANTHER" id="PTHR10099">
    <property type="entry name" value="PHOSPHORIBOSYLFORMYLGLYCINAMIDINE SYNTHASE"/>
    <property type="match status" value="1"/>
</dbReference>
<dbReference type="InterPro" id="IPR055181">
    <property type="entry name" value="FGAR-AT_PurM_N-like"/>
</dbReference>
<evidence type="ECO:0000313" key="16">
    <source>
        <dbReference type="EMBL" id="UXC18724.1"/>
    </source>
</evidence>
<evidence type="ECO:0000259" key="12">
    <source>
        <dbReference type="Pfam" id="PF02769"/>
    </source>
</evidence>
<dbReference type="InterPro" id="IPR010073">
    <property type="entry name" value="PurL_large"/>
</dbReference>
<evidence type="ECO:0000256" key="11">
    <source>
        <dbReference type="SAM" id="MobiDB-lite"/>
    </source>
</evidence>
<feature type="domain" description="FGAR-AT PurM N-terminal-like" evidence="15">
    <location>
        <begin position="656"/>
        <end position="813"/>
    </location>
</feature>
<evidence type="ECO:0000259" key="13">
    <source>
        <dbReference type="Pfam" id="PF18072"/>
    </source>
</evidence>
<sequence length="1336" mass="143308">MTLHLTQLPGGNALSSFRAQQLQTALTAIHPKITGIAARFVHLVATEQPLAGAQAERVAALLTYGDPYEGGSDGLAFIVTPRMGTISPWASKATDIARNCGLALFRIERLTEYRIELKAGLLGGKPELSAEQTAQIAALLHDRMTESVFATRAEAEQLFSALQAQPMEFVDVLGGGRSALEKANKQWGLALADDEIEYLENAFKGLARNPSDVELMMFAQANSEHCRHKIFNAKFTIDGVAQDKSLFGMIRHTEAVSPQHTVVAYSDNASIMEGHQVERFVAPFNTQADAVTVPSYQKHSATSHVLMKVETHNHPTAISPFPGASTGAGGEIRDEGATGRGSKPKAGLTGFTVSKLWGSEVGKPEHIASPLQIMIEGPLGGAAFNNEFGRPNLTGYFREYEQQVGDITRGYHKPIMIAGGLGVIDAEQTQKILFPAGTLLIQLGGPGMRIGMGGGAASSMASGTNAAELDFDSVQRGNPEIERRAQEVINHCWQQGAANPILAIHDVGAGGLSNAFPELTNDAGRGARFDLRKVNLEESGLAPKEIWSNESQERYVMAIAPESLAQFTAFCERERCPFAVIGTATEERQLVLEDPAATADDQKFPVDMPMDVLLGKPPKMHKDVQTVARSLPAIDLTGVPLEKAVIDVLAHPTVASKRFLVTIGDRAVGGLTHRDQMVGPWQVPVADVAVTLADFQGFKGEAMAMGERTPLAAINAPASGRMAVAEAITNMLAAPIALSKVKMSANWMAACGEPGEDADLYATVKAVGMELCPQLNISIPVGKDSLSMCTQWSEGGQTKKVTSPVSLIITGFASIDDVRSTLTPQLDANEPDTTLVLVDLSRGKMRMGGSILGQVLGQSGNETPDLDEAKDLIALVDAVNALRAQGKILAYHDKGDGGLLATVAEMAFAGHVGVALNVDMLITEGDGISDSRMDSGEGKNWGAQVSGRREDLTLRALFNEELGVVLQVKTSDSAEVLQTLREHGLSTCSHIVGKTRPASSSMDMGKGELQVWRDAKKVFGASLSDLHQVWDAVSWKIAQQRDNPACADSEHASVGVPSDPGMHVHLTFDPQEVVAAPYVNVAAKPRVAVLREQGVNSHVEMAYAFGEAGFEAVDVHMTDLQTGRAQLRDFAGIVACGGFSYGDTLGAGIGWARSITFNEPLSEQFQAFFSRKDTFGLGVCNGCQMFAELADIIPGAQDWPRFTQNQSNRFEARLSMVEVLDSPSLFLQGMAGSRLPIAVAHGEGYANFRFRGNADAVIAAMRYVDNHGQATEQYPFNPNGSAGGLTAVTTADGRFTAMMPHPERVFRNVQMSWTDGDRSAHSPWMRVWRNARHWLG</sequence>
<evidence type="ECO:0000256" key="1">
    <source>
        <dbReference type="ARBA" id="ARBA00004920"/>
    </source>
</evidence>
<dbReference type="Pfam" id="PF02769">
    <property type="entry name" value="AIRS_C"/>
    <property type="match status" value="2"/>
</dbReference>
<feature type="domain" description="PurM-like C-terminal" evidence="12">
    <location>
        <begin position="436"/>
        <end position="592"/>
    </location>
</feature>
<dbReference type="Pfam" id="PF18076">
    <property type="entry name" value="FGAR-AT_N"/>
    <property type="match status" value="1"/>
</dbReference>
<dbReference type="InterPro" id="IPR029062">
    <property type="entry name" value="Class_I_gatase-like"/>
</dbReference>
<evidence type="ECO:0000259" key="14">
    <source>
        <dbReference type="Pfam" id="PF18076"/>
    </source>
</evidence>
<reference evidence="16" key="1">
    <citation type="submission" date="2022-09" db="EMBL/GenBank/DDBJ databases">
        <title>Bacterial diversity in gut of crayfish and pufferfish.</title>
        <authorList>
            <person name="Huang Y."/>
        </authorList>
    </citation>
    <scope>NUCLEOTIDE SEQUENCE</scope>
    <source>
        <strain evidence="16">PR12</strain>
    </source>
</reference>
<evidence type="ECO:0000259" key="15">
    <source>
        <dbReference type="Pfam" id="PF22689"/>
    </source>
</evidence>
<dbReference type="SUPFAM" id="SSF52317">
    <property type="entry name" value="Class I glutamine amidotransferase-like"/>
    <property type="match status" value="1"/>
</dbReference>
<dbReference type="Proteomes" id="UP001058290">
    <property type="component" value="Chromosome"/>
</dbReference>
<keyword evidence="4 10" id="KW-0479">Metal-binding</keyword>
<evidence type="ECO:0000256" key="4">
    <source>
        <dbReference type="ARBA" id="ARBA00022723"/>
    </source>
</evidence>
<feature type="binding site" evidence="10">
    <location>
        <position position="893"/>
    </location>
    <ligand>
        <name>Mg(2+)</name>
        <dbReference type="ChEBI" id="CHEBI:18420"/>
    </ligand>
</feature>
<dbReference type="EMBL" id="CP104377">
    <property type="protein sequence ID" value="UXC18724.1"/>
    <property type="molecule type" value="Genomic_DNA"/>
</dbReference>
<evidence type="ECO:0000256" key="10">
    <source>
        <dbReference type="HAMAP-Rule" id="MF_00419"/>
    </source>
</evidence>
<dbReference type="InterPro" id="IPR010918">
    <property type="entry name" value="PurM-like_C_dom"/>
</dbReference>
<name>A0ABY5ZYG1_9BURK</name>
<accession>A0ABY5ZYG1</accession>
<dbReference type="NCBIfam" id="NF003672">
    <property type="entry name" value="PRK05297.1"/>
    <property type="match status" value="1"/>
</dbReference>
<dbReference type="Gene3D" id="3.40.50.880">
    <property type="match status" value="1"/>
</dbReference>
<dbReference type="HAMAP" id="MF_00419">
    <property type="entry name" value="PurL_1"/>
    <property type="match status" value="1"/>
</dbReference>
<feature type="binding site" evidence="10">
    <location>
        <begin position="323"/>
        <end position="334"/>
    </location>
    <ligand>
        <name>ATP</name>
        <dbReference type="ChEBI" id="CHEBI:30616"/>
    </ligand>
</feature>
<dbReference type="PROSITE" id="PS51273">
    <property type="entry name" value="GATASE_TYPE_1"/>
    <property type="match status" value="1"/>
</dbReference>
<feature type="binding site" evidence="10">
    <location>
        <position position="730"/>
    </location>
    <ligand>
        <name>Mg(2+)</name>
        <dbReference type="ChEBI" id="CHEBI:18420"/>
    </ligand>
</feature>
<dbReference type="InterPro" id="IPR041609">
    <property type="entry name" value="PurL_linker"/>
</dbReference>
<dbReference type="SUPFAM" id="SSF56042">
    <property type="entry name" value="PurM C-terminal domain-like"/>
    <property type="match status" value="2"/>
</dbReference>
<evidence type="ECO:0000256" key="9">
    <source>
        <dbReference type="ARBA" id="ARBA00022962"/>
    </source>
</evidence>
<dbReference type="EC" id="6.3.5.3" evidence="10"/>
<dbReference type="PANTHER" id="PTHR10099:SF1">
    <property type="entry name" value="PHOSPHORIBOSYLFORMYLGLYCINAMIDINE SYNTHASE"/>
    <property type="match status" value="1"/>
</dbReference>
<keyword evidence="6 10" id="KW-0658">Purine biosynthesis</keyword>
<dbReference type="SMART" id="SM01211">
    <property type="entry name" value="GATase_5"/>
    <property type="match status" value="1"/>
</dbReference>
<feature type="domain" description="Phosphoribosylformylglycinamidine synthase linker" evidence="13">
    <location>
        <begin position="180"/>
        <end position="229"/>
    </location>
</feature>
<keyword evidence="9 10" id="KW-0315">Glutamine amidotransferase</keyword>
<feature type="active site" description="Nucleophile" evidence="10">
    <location>
        <position position="1180"/>
    </location>
</feature>
<dbReference type="GO" id="GO:0004642">
    <property type="term" value="F:phosphoribosylformylglycinamidine synthase activity"/>
    <property type="evidence" value="ECO:0007669"/>
    <property type="project" value="UniProtKB-EC"/>
</dbReference>
<proteinExistence type="inferred from homology"/>
<dbReference type="InterPro" id="IPR036676">
    <property type="entry name" value="PurM-like_C_sf"/>
</dbReference>
<evidence type="ECO:0000256" key="5">
    <source>
        <dbReference type="ARBA" id="ARBA00022741"/>
    </source>
</evidence>
<feature type="active site" evidence="10">
    <location>
        <position position="1301"/>
    </location>
</feature>
<comment type="subunit">
    <text evidence="10">Monomer.</text>
</comment>
<dbReference type="Gene3D" id="3.90.650.10">
    <property type="entry name" value="PurM-like C-terminal domain"/>
    <property type="match status" value="2"/>
</dbReference>
<keyword evidence="3 10" id="KW-0436">Ligase</keyword>
<feature type="domain" description="PurM-like C-terminal" evidence="12">
    <location>
        <begin position="845"/>
        <end position="995"/>
    </location>
</feature>
<dbReference type="Gene3D" id="1.10.8.750">
    <property type="entry name" value="Phosphoribosylformylglycinamidine synthase, linker domain"/>
    <property type="match status" value="1"/>
</dbReference>
<feature type="region of interest" description="Disordered" evidence="11">
    <location>
        <begin position="316"/>
        <end position="345"/>
    </location>
</feature>
<keyword evidence="7 10" id="KW-0067">ATP-binding</keyword>